<gene>
    <name evidence="1" type="ORF">A4U43_UnF4420</name>
</gene>
<dbReference type="EMBL" id="KV863534">
    <property type="protein sequence ID" value="ONK55353.1"/>
    <property type="molecule type" value="Genomic_DNA"/>
</dbReference>
<dbReference type="Proteomes" id="UP000243459">
    <property type="component" value="Unassembled WGS sequence"/>
</dbReference>
<evidence type="ECO:0000313" key="1">
    <source>
        <dbReference type="EMBL" id="ONK55353.1"/>
    </source>
</evidence>
<sequence>MAEVTVPISNQEAKEGRNLATPREQVNIVLLNEESLARIEEKGTELAIEELVAEEYAVKDSAAEVSADHEGDIWSLFAHHINEMSVVD</sequence>
<keyword evidence="2" id="KW-1185">Reference proteome</keyword>
<accession>A0A1R3L6W0</accession>
<organism evidence="1 2">
    <name type="scientific">Asparagus officinalis</name>
    <name type="common">Garden asparagus</name>
    <dbReference type="NCBI Taxonomy" id="4686"/>
    <lineage>
        <taxon>Eukaryota</taxon>
        <taxon>Viridiplantae</taxon>
        <taxon>Streptophyta</taxon>
        <taxon>Embryophyta</taxon>
        <taxon>Tracheophyta</taxon>
        <taxon>Spermatophyta</taxon>
        <taxon>Magnoliopsida</taxon>
        <taxon>Liliopsida</taxon>
        <taxon>Asparagales</taxon>
        <taxon>Asparagaceae</taxon>
        <taxon>Asparagoideae</taxon>
        <taxon>Asparagus</taxon>
    </lineage>
</organism>
<dbReference type="AlphaFoldDB" id="A0A1R3L6W0"/>
<dbReference type="Gramene" id="ONK55353">
    <property type="protein sequence ID" value="ONK55353"/>
    <property type="gene ID" value="A4U43_UnF4420"/>
</dbReference>
<reference evidence="2" key="1">
    <citation type="journal article" date="2017" name="Nat. Commun.">
        <title>The asparagus genome sheds light on the origin and evolution of a young Y chromosome.</title>
        <authorList>
            <person name="Harkess A."/>
            <person name="Zhou J."/>
            <person name="Xu C."/>
            <person name="Bowers J.E."/>
            <person name="Van der Hulst R."/>
            <person name="Ayyampalayam S."/>
            <person name="Mercati F."/>
            <person name="Riccardi P."/>
            <person name="McKain M.R."/>
            <person name="Kakrana A."/>
            <person name="Tang H."/>
            <person name="Ray J."/>
            <person name="Groenendijk J."/>
            <person name="Arikit S."/>
            <person name="Mathioni S.M."/>
            <person name="Nakano M."/>
            <person name="Shan H."/>
            <person name="Telgmann-Rauber A."/>
            <person name="Kanno A."/>
            <person name="Yue Z."/>
            <person name="Chen H."/>
            <person name="Li W."/>
            <person name="Chen Y."/>
            <person name="Xu X."/>
            <person name="Zhang Y."/>
            <person name="Luo S."/>
            <person name="Chen H."/>
            <person name="Gao J."/>
            <person name="Mao Z."/>
            <person name="Pires J.C."/>
            <person name="Luo M."/>
            <person name="Kudrna D."/>
            <person name="Wing R.A."/>
            <person name="Meyers B.C."/>
            <person name="Yi K."/>
            <person name="Kong H."/>
            <person name="Lavrijsen P."/>
            <person name="Sunseri F."/>
            <person name="Falavigna A."/>
            <person name="Ye Y."/>
            <person name="Leebens-Mack J.H."/>
            <person name="Chen G."/>
        </authorList>
    </citation>
    <scope>NUCLEOTIDE SEQUENCE [LARGE SCALE GENOMIC DNA]</scope>
    <source>
        <strain evidence="2">cv. DH0086</strain>
    </source>
</reference>
<proteinExistence type="predicted"/>
<evidence type="ECO:0000313" key="2">
    <source>
        <dbReference type="Proteomes" id="UP000243459"/>
    </source>
</evidence>
<name>A0A1R3L6W0_ASPOF</name>
<protein>
    <submittedName>
        <fullName evidence="1">Uncharacterized protein</fullName>
    </submittedName>
</protein>